<name>A0A6M3LV82_9ZZZZ</name>
<dbReference type="Gene3D" id="1.10.260.40">
    <property type="entry name" value="lambda repressor-like DNA-binding domains"/>
    <property type="match status" value="1"/>
</dbReference>
<organism evidence="1">
    <name type="scientific">viral metagenome</name>
    <dbReference type="NCBI Taxonomy" id="1070528"/>
    <lineage>
        <taxon>unclassified sequences</taxon>
        <taxon>metagenomes</taxon>
        <taxon>organismal metagenomes</taxon>
    </lineage>
</organism>
<accession>A0A6M3LV82</accession>
<gene>
    <name evidence="1" type="ORF">MM415B08321_0003</name>
</gene>
<dbReference type="GO" id="GO:0003677">
    <property type="term" value="F:DNA binding"/>
    <property type="evidence" value="ECO:0007669"/>
    <property type="project" value="InterPro"/>
</dbReference>
<dbReference type="Pfam" id="PF13560">
    <property type="entry name" value="HTH_31"/>
    <property type="match status" value="1"/>
</dbReference>
<dbReference type="SUPFAM" id="SSF47413">
    <property type="entry name" value="lambda repressor-like DNA-binding domains"/>
    <property type="match status" value="1"/>
</dbReference>
<proteinExistence type="predicted"/>
<dbReference type="EMBL" id="MT143406">
    <property type="protein sequence ID" value="QJA96495.1"/>
    <property type="molecule type" value="Genomic_DNA"/>
</dbReference>
<dbReference type="InterPro" id="IPR001387">
    <property type="entry name" value="Cro/C1-type_HTH"/>
</dbReference>
<dbReference type="AlphaFoldDB" id="A0A6M3LV82"/>
<sequence>MALYKAEPIELTVRLREWVQETGQYQKDVAKDLGITVEHMSRIMNGRLNVTTDIIGRFALCYGFATARDVFGVG</sequence>
<dbReference type="InterPro" id="IPR010982">
    <property type="entry name" value="Lambda_DNA-bd_dom_sf"/>
</dbReference>
<dbReference type="CDD" id="cd00093">
    <property type="entry name" value="HTH_XRE"/>
    <property type="match status" value="1"/>
</dbReference>
<evidence type="ECO:0000313" key="1">
    <source>
        <dbReference type="EMBL" id="QJA96495.1"/>
    </source>
</evidence>
<reference evidence="1" key="1">
    <citation type="submission" date="2020-03" db="EMBL/GenBank/DDBJ databases">
        <title>The deep terrestrial virosphere.</title>
        <authorList>
            <person name="Holmfeldt K."/>
            <person name="Nilsson E."/>
            <person name="Simone D."/>
            <person name="Lopez-Fernandez M."/>
            <person name="Wu X."/>
            <person name="de Brujin I."/>
            <person name="Lundin D."/>
            <person name="Andersson A."/>
            <person name="Bertilsson S."/>
            <person name="Dopson M."/>
        </authorList>
    </citation>
    <scope>NUCLEOTIDE SEQUENCE</scope>
    <source>
        <strain evidence="1">MM415B08321</strain>
    </source>
</reference>
<protein>
    <submittedName>
        <fullName evidence="1">Putative DNA binding, helix-turn-helix domain containing protein</fullName>
    </submittedName>
</protein>